<evidence type="ECO:0000313" key="3">
    <source>
        <dbReference type="Proteomes" id="UP000827986"/>
    </source>
</evidence>
<organism evidence="2 3">
    <name type="scientific">Mauremys mutica</name>
    <name type="common">yellowpond turtle</name>
    <dbReference type="NCBI Taxonomy" id="74926"/>
    <lineage>
        <taxon>Eukaryota</taxon>
        <taxon>Metazoa</taxon>
        <taxon>Chordata</taxon>
        <taxon>Craniata</taxon>
        <taxon>Vertebrata</taxon>
        <taxon>Euteleostomi</taxon>
        <taxon>Archelosauria</taxon>
        <taxon>Testudinata</taxon>
        <taxon>Testudines</taxon>
        <taxon>Cryptodira</taxon>
        <taxon>Durocryptodira</taxon>
        <taxon>Testudinoidea</taxon>
        <taxon>Geoemydidae</taxon>
        <taxon>Geoemydinae</taxon>
        <taxon>Mauremys</taxon>
    </lineage>
</organism>
<comment type="caution">
    <text evidence="2">The sequence shown here is derived from an EMBL/GenBank/DDBJ whole genome shotgun (WGS) entry which is preliminary data.</text>
</comment>
<feature type="compositionally biased region" description="Basic and acidic residues" evidence="1">
    <location>
        <begin position="92"/>
        <end position="101"/>
    </location>
</feature>
<gene>
    <name evidence="2" type="ORF">KIL84_020809</name>
</gene>
<keyword evidence="3" id="KW-1185">Reference proteome</keyword>
<dbReference type="AlphaFoldDB" id="A0A9D3XBP6"/>
<proteinExistence type="predicted"/>
<dbReference type="Proteomes" id="UP000827986">
    <property type="component" value="Unassembled WGS sequence"/>
</dbReference>
<evidence type="ECO:0000256" key="1">
    <source>
        <dbReference type="SAM" id="MobiDB-lite"/>
    </source>
</evidence>
<evidence type="ECO:0000313" key="2">
    <source>
        <dbReference type="EMBL" id="KAH1176075.1"/>
    </source>
</evidence>
<name>A0A9D3XBP6_9SAUR</name>
<dbReference type="EMBL" id="JAHDVG010000475">
    <property type="protein sequence ID" value="KAH1176075.1"/>
    <property type="molecule type" value="Genomic_DNA"/>
</dbReference>
<protein>
    <submittedName>
        <fullName evidence="2">Uncharacterized protein</fullName>
    </submittedName>
</protein>
<reference evidence="2" key="1">
    <citation type="submission" date="2021-09" db="EMBL/GenBank/DDBJ databases">
        <title>The genome of Mauremys mutica provides insights into the evolution of semi-aquatic lifestyle.</title>
        <authorList>
            <person name="Gong S."/>
            <person name="Gao Y."/>
        </authorList>
    </citation>
    <scope>NUCLEOTIDE SEQUENCE</scope>
    <source>
        <strain evidence="2">MM-2020</strain>
        <tissue evidence="2">Muscle</tissue>
    </source>
</reference>
<accession>A0A9D3XBP6</accession>
<feature type="region of interest" description="Disordered" evidence="1">
    <location>
        <begin position="27"/>
        <end position="101"/>
    </location>
</feature>
<sequence>MGGPCSALRTRVPDVSLFVSLMITPASFTPLRRPDPDPDESLPPTPRSLFLGGVWGDAADRGEEQHFSAQSPHGTDPAWGGGEGLCPTSPTEPRELESLPS</sequence>